<sequence>MQQDFRDSSLFRQQLHIAGGWLDARSGKTLDVEDPATGKVIGKIPNAGAAETRQAIEAAHEAFRSFSRTTAAERAEMLRRLHQLILDNREALARILTMEQGKPLAEARGEVGMSAAYVLWFAEEARRIYGEIIPSPWRDRRLLATRQPVGVVGAITPWNFPSSMLARKIAPALAAGCTIVCKPATQTPYSGLAWGELCLQAGFPAGVVNIVTGSAREIGGELTANPLVRKITFTGSTEVGKVLLGQAAGTVKKVSMELGGNAPFIVFDDADIDRAVEGGINAKFRNTGQTCVCTNRFYVQAGVYDAFVEKLSAATERLRVGAGVDDGVELGPLIDANSVEKVEELLTDAVDKGGRVVTGGQRHALAGNFFEPTVIADASAGMRFSREEIFGPLAPVFRFETEDEAVRLANDTEYGLACYFYTRDLGRAFRVSEALDYGIVGVNEGLVTTEVAPFGGVKESGTGREGSRHGIEDYLEVKYVCMGGLEFPAA</sequence>
<evidence type="ECO:0000256" key="3">
    <source>
        <dbReference type="PROSITE-ProRule" id="PRU10007"/>
    </source>
</evidence>
<dbReference type="InterPro" id="IPR016162">
    <property type="entry name" value="Ald_DH_N"/>
</dbReference>
<dbReference type="InterPro" id="IPR016161">
    <property type="entry name" value="Ald_DH/histidinol_DH"/>
</dbReference>
<evidence type="ECO:0000256" key="2">
    <source>
        <dbReference type="ARBA" id="ARBA00023002"/>
    </source>
</evidence>
<dbReference type="Gene3D" id="3.40.309.10">
    <property type="entry name" value="Aldehyde Dehydrogenase, Chain A, domain 2"/>
    <property type="match status" value="1"/>
</dbReference>
<organism evidence="6 7">
    <name type="scientific">Devosia nitrariae</name>
    <dbReference type="NCBI Taxonomy" id="2071872"/>
    <lineage>
        <taxon>Bacteria</taxon>
        <taxon>Pseudomonadati</taxon>
        <taxon>Pseudomonadota</taxon>
        <taxon>Alphaproteobacteria</taxon>
        <taxon>Hyphomicrobiales</taxon>
        <taxon>Devosiaceae</taxon>
        <taxon>Devosia</taxon>
    </lineage>
</organism>
<keyword evidence="2 4" id="KW-0560">Oxidoreductase</keyword>
<dbReference type="InterPro" id="IPR015590">
    <property type="entry name" value="Aldehyde_DH_dom"/>
</dbReference>
<evidence type="ECO:0000256" key="4">
    <source>
        <dbReference type="RuleBase" id="RU003345"/>
    </source>
</evidence>
<feature type="domain" description="Aldehyde dehydrogenase" evidence="5">
    <location>
        <begin position="21"/>
        <end position="480"/>
    </location>
</feature>
<protein>
    <submittedName>
        <fullName evidence="6">NAD-dependent succinate-semialdehyde dehydrogenase</fullName>
    </submittedName>
</protein>
<dbReference type="Gene3D" id="3.40.605.10">
    <property type="entry name" value="Aldehyde Dehydrogenase, Chain A, domain 1"/>
    <property type="match status" value="1"/>
</dbReference>
<dbReference type="PANTHER" id="PTHR43353:SF5">
    <property type="entry name" value="SUCCINATE-SEMIALDEHYDE DEHYDROGENASE, MITOCHONDRIAL"/>
    <property type="match status" value="1"/>
</dbReference>
<dbReference type="InterPro" id="IPR029510">
    <property type="entry name" value="Ald_DH_CS_GLU"/>
</dbReference>
<proteinExistence type="inferred from homology"/>
<dbReference type="Pfam" id="PF00171">
    <property type="entry name" value="Aldedh"/>
    <property type="match status" value="1"/>
</dbReference>
<comment type="caution">
    <text evidence="6">The sequence shown here is derived from an EMBL/GenBank/DDBJ whole genome shotgun (WGS) entry which is preliminary data.</text>
</comment>
<comment type="similarity">
    <text evidence="1 4">Belongs to the aldehyde dehydrogenase family.</text>
</comment>
<dbReference type="PANTHER" id="PTHR43353">
    <property type="entry name" value="SUCCINATE-SEMIALDEHYDE DEHYDROGENASE, MITOCHONDRIAL"/>
    <property type="match status" value="1"/>
</dbReference>
<dbReference type="PROSITE" id="PS00687">
    <property type="entry name" value="ALDEHYDE_DEHYDR_GLU"/>
    <property type="match status" value="1"/>
</dbReference>
<evidence type="ECO:0000313" key="7">
    <source>
        <dbReference type="Proteomes" id="UP001156691"/>
    </source>
</evidence>
<dbReference type="NCBIfam" id="TIGR01780">
    <property type="entry name" value="SSADH"/>
    <property type="match status" value="1"/>
</dbReference>
<gene>
    <name evidence="6" type="ORF">GCM10010862_05950</name>
</gene>
<dbReference type="InterPro" id="IPR050740">
    <property type="entry name" value="Aldehyde_DH_Superfamily"/>
</dbReference>
<accession>A0ABQ5W040</accession>
<keyword evidence="7" id="KW-1185">Reference proteome</keyword>
<evidence type="ECO:0000313" key="6">
    <source>
        <dbReference type="EMBL" id="GLQ53337.1"/>
    </source>
</evidence>
<feature type="active site" evidence="3">
    <location>
        <position position="257"/>
    </location>
</feature>
<dbReference type="InterPro" id="IPR016163">
    <property type="entry name" value="Ald_DH_C"/>
</dbReference>
<dbReference type="SUPFAM" id="SSF53720">
    <property type="entry name" value="ALDH-like"/>
    <property type="match status" value="1"/>
</dbReference>
<dbReference type="PROSITE" id="PS00070">
    <property type="entry name" value="ALDEHYDE_DEHYDR_CYS"/>
    <property type="match status" value="1"/>
</dbReference>
<dbReference type="InterPro" id="IPR010102">
    <property type="entry name" value="Succ_semiAld_DH"/>
</dbReference>
<reference evidence="7" key="1">
    <citation type="journal article" date="2019" name="Int. J. Syst. Evol. Microbiol.">
        <title>The Global Catalogue of Microorganisms (GCM) 10K type strain sequencing project: providing services to taxonomists for standard genome sequencing and annotation.</title>
        <authorList>
            <consortium name="The Broad Institute Genomics Platform"/>
            <consortium name="The Broad Institute Genome Sequencing Center for Infectious Disease"/>
            <person name="Wu L."/>
            <person name="Ma J."/>
        </authorList>
    </citation>
    <scope>NUCLEOTIDE SEQUENCE [LARGE SCALE GENOMIC DNA]</scope>
    <source>
        <strain evidence="7">NBRC 112416</strain>
    </source>
</reference>
<evidence type="ECO:0000256" key="1">
    <source>
        <dbReference type="ARBA" id="ARBA00009986"/>
    </source>
</evidence>
<dbReference type="Proteomes" id="UP001156691">
    <property type="component" value="Unassembled WGS sequence"/>
</dbReference>
<evidence type="ECO:0000259" key="5">
    <source>
        <dbReference type="Pfam" id="PF00171"/>
    </source>
</evidence>
<dbReference type="CDD" id="cd07103">
    <property type="entry name" value="ALDH_F5_SSADH_GabD"/>
    <property type="match status" value="1"/>
</dbReference>
<dbReference type="EMBL" id="BSNS01000003">
    <property type="protein sequence ID" value="GLQ53337.1"/>
    <property type="molecule type" value="Genomic_DNA"/>
</dbReference>
<name>A0ABQ5W040_9HYPH</name>
<dbReference type="InterPro" id="IPR016160">
    <property type="entry name" value="Ald_DH_CS_CYS"/>
</dbReference>